<keyword evidence="2" id="KW-1185">Reference proteome</keyword>
<gene>
    <name evidence="1" type="ORF">FOMPIDRAFT_115688</name>
</gene>
<dbReference type="Proteomes" id="UP000015241">
    <property type="component" value="Unassembled WGS sequence"/>
</dbReference>
<evidence type="ECO:0000313" key="2">
    <source>
        <dbReference type="Proteomes" id="UP000015241"/>
    </source>
</evidence>
<dbReference type="HOGENOM" id="CLU_640987_0_0_1"/>
<dbReference type="AlphaFoldDB" id="S8FFD2"/>
<dbReference type="Gene3D" id="1.20.1280.50">
    <property type="match status" value="1"/>
</dbReference>
<proteinExistence type="predicted"/>
<organism evidence="1 2">
    <name type="scientific">Fomitopsis schrenkii</name>
    <name type="common">Brown rot fungus</name>
    <dbReference type="NCBI Taxonomy" id="2126942"/>
    <lineage>
        <taxon>Eukaryota</taxon>
        <taxon>Fungi</taxon>
        <taxon>Dikarya</taxon>
        <taxon>Basidiomycota</taxon>
        <taxon>Agaricomycotina</taxon>
        <taxon>Agaricomycetes</taxon>
        <taxon>Polyporales</taxon>
        <taxon>Fomitopsis</taxon>
    </lineage>
</organism>
<dbReference type="OrthoDB" id="2815179at2759"/>
<reference evidence="1 2" key="1">
    <citation type="journal article" date="2012" name="Science">
        <title>The Paleozoic origin of enzymatic lignin decomposition reconstructed from 31 fungal genomes.</title>
        <authorList>
            <person name="Floudas D."/>
            <person name="Binder M."/>
            <person name="Riley R."/>
            <person name="Barry K."/>
            <person name="Blanchette R.A."/>
            <person name="Henrissat B."/>
            <person name="Martinez A.T."/>
            <person name="Otillar R."/>
            <person name="Spatafora J.W."/>
            <person name="Yadav J.S."/>
            <person name="Aerts A."/>
            <person name="Benoit I."/>
            <person name="Boyd A."/>
            <person name="Carlson A."/>
            <person name="Copeland A."/>
            <person name="Coutinho P.M."/>
            <person name="de Vries R.P."/>
            <person name="Ferreira P."/>
            <person name="Findley K."/>
            <person name="Foster B."/>
            <person name="Gaskell J."/>
            <person name="Glotzer D."/>
            <person name="Gorecki P."/>
            <person name="Heitman J."/>
            <person name="Hesse C."/>
            <person name="Hori C."/>
            <person name="Igarashi K."/>
            <person name="Jurgens J.A."/>
            <person name="Kallen N."/>
            <person name="Kersten P."/>
            <person name="Kohler A."/>
            <person name="Kuees U."/>
            <person name="Kumar T.K.A."/>
            <person name="Kuo A."/>
            <person name="LaButti K."/>
            <person name="Larrondo L.F."/>
            <person name="Lindquist E."/>
            <person name="Ling A."/>
            <person name="Lombard V."/>
            <person name="Lucas S."/>
            <person name="Lundell T."/>
            <person name="Martin R."/>
            <person name="McLaughlin D.J."/>
            <person name="Morgenstern I."/>
            <person name="Morin E."/>
            <person name="Murat C."/>
            <person name="Nagy L.G."/>
            <person name="Nolan M."/>
            <person name="Ohm R.A."/>
            <person name="Patyshakuliyeva A."/>
            <person name="Rokas A."/>
            <person name="Ruiz-Duenas F.J."/>
            <person name="Sabat G."/>
            <person name="Salamov A."/>
            <person name="Samejima M."/>
            <person name="Schmutz J."/>
            <person name="Slot J.C."/>
            <person name="St John F."/>
            <person name="Stenlid J."/>
            <person name="Sun H."/>
            <person name="Sun S."/>
            <person name="Syed K."/>
            <person name="Tsang A."/>
            <person name="Wiebenga A."/>
            <person name="Young D."/>
            <person name="Pisabarro A."/>
            <person name="Eastwood D.C."/>
            <person name="Martin F."/>
            <person name="Cullen D."/>
            <person name="Grigoriev I.V."/>
            <person name="Hibbett D.S."/>
        </authorList>
    </citation>
    <scope>NUCLEOTIDE SEQUENCE</scope>
    <source>
        <strain evidence="2">FP-58527</strain>
    </source>
</reference>
<dbReference type="InParanoid" id="S8FFD2"/>
<dbReference type="EMBL" id="KE504151">
    <property type="protein sequence ID" value="EPT00161.1"/>
    <property type="molecule type" value="Genomic_DNA"/>
</dbReference>
<sequence>MNVVRMAMRGRSKEETRDWVSTEMRKLHCHLSDLLSLQNSALPLHNFPAEVLADILRRACTGQTSVAWLIKTAGVCRHWKDIIVGTPLLWNDIDLAMPERHTALSLLTGSHLPNIRRLSLEGAITLQWDADWPLPDLTYLRLVNVTHSRHGSGDQQARGDVGCMLDVLEACSSLETFRYRQARSGSASPSGPGWSSISDQRMVTLSCARDFFVDTASVDGAAAILARVALPRKALTSVHVSGNIEFETGAPLNASLLRAVLPSNAAHLPVIVHARHITVWLVEAGLLVWVDEDWRIWGATVDSESSEDGEEPEFPVLSLCFSPPKRSAEAEVFHGIVLELGSIFPSSVESLILNGPIHFFDNESWHRVLAAFPFLQYLELYSTLTGLKDFIAVLKPDTHSVPWACLQELRRSSRSRDTPGASGGIAGA</sequence>
<accession>S8FFD2</accession>
<protein>
    <submittedName>
        <fullName evidence="1">Uncharacterized protein</fullName>
    </submittedName>
</protein>
<evidence type="ECO:0000313" key="1">
    <source>
        <dbReference type="EMBL" id="EPT00161.1"/>
    </source>
</evidence>
<name>S8FFD2_FOMSC</name>